<dbReference type="EMBL" id="RSFA01000032">
    <property type="protein sequence ID" value="RSD31419.1"/>
    <property type="molecule type" value="Genomic_DNA"/>
</dbReference>
<name>A0A427U457_9VIBR</name>
<accession>A0A427U457</accession>
<comment type="caution">
    <text evidence="3">The sequence shown here is derived from an EMBL/GenBank/DDBJ whole genome shotgun (WGS) entry which is preliminary data.</text>
</comment>
<gene>
    <name evidence="3" type="ORF">EJA03_09000</name>
</gene>
<organism evidence="3 4">
    <name type="scientific">Vibrio pectenicida</name>
    <dbReference type="NCBI Taxonomy" id="62763"/>
    <lineage>
        <taxon>Bacteria</taxon>
        <taxon>Pseudomonadati</taxon>
        <taxon>Pseudomonadota</taxon>
        <taxon>Gammaproteobacteria</taxon>
        <taxon>Vibrionales</taxon>
        <taxon>Vibrionaceae</taxon>
        <taxon>Vibrio</taxon>
    </lineage>
</organism>
<dbReference type="Proteomes" id="UP000269041">
    <property type="component" value="Unassembled WGS sequence"/>
</dbReference>
<evidence type="ECO:0000259" key="2">
    <source>
        <dbReference type="Pfam" id="PF16036"/>
    </source>
</evidence>
<dbReference type="InterPro" id="IPR016087">
    <property type="entry name" value="Chalcone_isomerase"/>
</dbReference>
<dbReference type="RefSeq" id="WP_125320902.1">
    <property type="nucleotide sequence ID" value="NZ_AP024889.1"/>
</dbReference>
<feature type="domain" description="Chalcone isomerase" evidence="2">
    <location>
        <begin position="42"/>
        <end position="179"/>
    </location>
</feature>
<protein>
    <recommendedName>
        <fullName evidence="2">Chalcone isomerase domain-containing protein</fullName>
    </recommendedName>
</protein>
<keyword evidence="4" id="KW-1185">Reference proteome</keyword>
<dbReference type="Pfam" id="PF16036">
    <property type="entry name" value="Chalcone_3"/>
    <property type="match status" value="1"/>
</dbReference>
<dbReference type="AlphaFoldDB" id="A0A427U457"/>
<reference evidence="3 4" key="1">
    <citation type="submission" date="2018-12" db="EMBL/GenBank/DDBJ databases">
        <title>Genomic taxonomy of the Vibrionaceae family.</title>
        <authorList>
            <person name="Gomez-Gil B."/>
            <person name="Enciso-Ibarra K."/>
        </authorList>
    </citation>
    <scope>NUCLEOTIDE SEQUENCE [LARGE SCALE GENOMIC DNA]</scope>
    <source>
        <strain evidence="3 4">CAIM 594</strain>
    </source>
</reference>
<dbReference type="OrthoDB" id="8527419at2"/>
<keyword evidence="1" id="KW-0732">Signal</keyword>
<feature type="chain" id="PRO_5019420717" description="Chalcone isomerase domain-containing protein" evidence="1">
    <location>
        <begin position="20"/>
        <end position="181"/>
    </location>
</feature>
<feature type="signal peptide" evidence="1">
    <location>
        <begin position="1"/>
        <end position="19"/>
    </location>
</feature>
<evidence type="ECO:0000313" key="4">
    <source>
        <dbReference type="Proteomes" id="UP000269041"/>
    </source>
</evidence>
<proteinExistence type="predicted"/>
<sequence>MKFVIMMGVYLTLTGNVFASVASANITKGWDTWSSVGQAQLTMFFFDVYRSQLYSPDGGYVIGKDITPHPLALSITYQRDISQKQLLDATVEQWEKLGYKQSLTSQWAQRLATIFPDIKEGSNLTYVTDGFQGQFYYSHRDDGAELIGYIEEEDFNDAFLAIWLSPETEFPNLRKNLIGRY</sequence>
<evidence type="ECO:0000313" key="3">
    <source>
        <dbReference type="EMBL" id="RSD31419.1"/>
    </source>
</evidence>
<evidence type="ECO:0000256" key="1">
    <source>
        <dbReference type="SAM" id="SignalP"/>
    </source>
</evidence>